<dbReference type="RefSeq" id="WP_110063283.1">
    <property type="nucleotide sequence ID" value="NZ_QGTW01000001.1"/>
</dbReference>
<dbReference type="PROSITE" id="PS00059">
    <property type="entry name" value="ADH_ZINC"/>
    <property type="match status" value="1"/>
</dbReference>
<evidence type="ECO:0000256" key="1">
    <source>
        <dbReference type="ARBA" id="ARBA00022723"/>
    </source>
</evidence>
<evidence type="ECO:0000256" key="4">
    <source>
        <dbReference type="RuleBase" id="RU361277"/>
    </source>
</evidence>
<protein>
    <submittedName>
        <fullName evidence="6">L-gulonate 5-dehydrogenase</fullName>
    </submittedName>
</protein>
<evidence type="ECO:0000313" key="6">
    <source>
        <dbReference type="EMBL" id="PWW32347.1"/>
    </source>
</evidence>
<dbReference type="PANTHER" id="PTHR43401">
    <property type="entry name" value="L-THREONINE 3-DEHYDROGENASE"/>
    <property type="match status" value="1"/>
</dbReference>
<dbReference type="SUPFAM" id="SSF50129">
    <property type="entry name" value="GroES-like"/>
    <property type="match status" value="1"/>
</dbReference>
<dbReference type="CDD" id="cd08261">
    <property type="entry name" value="Zn_ADH7"/>
    <property type="match status" value="1"/>
</dbReference>
<evidence type="ECO:0000256" key="3">
    <source>
        <dbReference type="ARBA" id="ARBA00023002"/>
    </source>
</evidence>
<dbReference type="InterPro" id="IPR013149">
    <property type="entry name" value="ADH-like_C"/>
</dbReference>
<feature type="domain" description="Enoyl reductase (ER)" evidence="5">
    <location>
        <begin position="7"/>
        <end position="336"/>
    </location>
</feature>
<dbReference type="InterPro" id="IPR050129">
    <property type="entry name" value="Zn_alcohol_dh"/>
</dbReference>
<dbReference type="SUPFAM" id="SSF51735">
    <property type="entry name" value="NAD(P)-binding Rossmann-fold domains"/>
    <property type="match status" value="1"/>
</dbReference>
<dbReference type="InterPro" id="IPR020843">
    <property type="entry name" value="ER"/>
</dbReference>
<dbReference type="GO" id="GO:0016491">
    <property type="term" value="F:oxidoreductase activity"/>
    <property type="evidence" value="ECO:0007669"/>
    <property type="project" value="UniProtKB-KW"/>
</dbReference>
<accession>A0A2V3A5I4</accession>
<dbReference type="PANTHER" id="PTHR43401:SF2">
    <property type="entry name" value="L-THREONINE 3-DEHYDROGENASE"/>
    <property type="match status" value="1"/>
</dbReference>
<dbReference type="InterPro" id="IPR013154">
    <property type="entry name" value="ADH-like_N"/>
</dbReference>
<dbReference type="Proteomes" id="UP000247150">
    <property type="component" value="Unassembled WGS sequence"/>
</dbReference>
<organism evidence="6 7">
    <name type="scientific">Cytobacillus oceanisediminis</name>
    <dbReference type="NCBI Taxonomy" id="665099"/>
    <lineage>
        <taxon>Bacteria</taxon>
        <taxon>Bacillati</taxon>
        <taxon>Bacillota</taxon>
        <taxon>Bacilli</taxon>
        <taxon>Bacillales</taxon>
        <taxon>Bacillaceae</taxon>
        <taxon>Cytobacillus</taxon>
    </lineage>
</organism>
<evidence type="ECO:0000259" key="5">
    <source>
        <dbReference type="SMART" id="SM00829"/>
    </source>
</evidence>
<evidence type="ECO:0000256" key="2">
    <source>
        <dbReference type="ARBA" id="ARBA00022833"/>
    </source>
</evidence>
<name>A0A2V3A5I4_9BACI</name>
<gene>
    <name evidence="6" type="ORF">DFO73_101611</name>
</gene>
<proteinExistence type="inferred from homology"/>
<dbReference type="GO" id="GO:0008270">
    <property type="term" value="F:zinc ion binding"/>
    <property type="evidence" value="ECO:0007669"/>
    <property type="project" value="InterPro"/>
</dbReference>
<dbReference type="InterPro" id="IPR036291">
    <property type="entry name" value="NAD(P)-bd_dom_sf"/>
</dbReference>
<dbReference type="Gene3D" id="3.90.180.10">
    <property type="entry name" value="Medium-chain alcohol dehydrogenases, catalytic domain"/>
    <property type="match status" value="1"/>
</dbReference>
<dbReference type="EMBL" id="QGTW01000001">
    <property type="protein sequence ID" value="PWW32347.1"/>
    <property type="molecule type" value="Genomic_DNA"/>
</dbReference>
<dbReference type="InterPro" id="IPR002328">
    <property type="entry name" value="ADH_Zn_CS"/>
</dbReference>
<keyword evidence="3" id="KW-0560">Oxidoreductase</keyword>
<sequence length="338" mass="36234">MRAAVMSAPFEIAVQEVPKPAPGPNEVMVRIVNAGICGSDIHIYDGTYAYAKYPHVHGHELSGVVETAGSEVTKLKPGDRVVIEPAIACGECYACRINKPNCCVNLELIGIMRPGGFAEYTVVDENHVHVIPDKMSFEAGAIVEPFTIGAQIVSRAGVKPGNTVTILGAGPIGLTALILLKALHEVKVTIVDVIPERLALAGLFGADVTINANGTNVNHAIKELTNNEGSNIVIETAGLRQTMEQTIDLVSSGGRIVIAGLTTDKVGIPGYLFSNKEVEIYGSRNSAGKFPEVIDFLTRHQEIADKFITNKLPLEQIADAFRLAKFEPHLVNKIILKI</sequence>
<dbReference type="InterPro" id="IPR011032">
    <property type="entry name" value="GroES-like_sf"/>
</dbReference>
<comment type="caution">
    <text evidence="6">The sequence shown here is derived from an EMBL/GenBank/DDBJ whole genome shotgun (WGS) entry which is preliminary data.</text>
</comment>
<dbReference type="Gene3D" id="3.40.50.720">
    <property type="entry name" value="NAD(P)-binding Rossmann-like Domain"/>
    <property type="match status" value="1"/>
</dbReference>
<dbReference type="Pfam" id="PF00107">
    <property type="entry name" value="ADH_zinc_N"/>
    <property type="match status" value="1"/>
</dbReference>
<comment type="cofactor">
    <cofactor evidence="4">
        <name>Zn(2+)</name>
        <dbReference type="ChEBI" id="CHEBI:29105"/>
    </cofactor>
</comment>
<comment type="similarity">
    <text evidence="4">Belongs to the zinc-containing alcohol dehydrogenase family.</text>
</comment>
<keyword evidence="1 4" id="KW-0479">Metal-binding</keyword>
<keyword evidence="2 4" id="KW-0862">Zinc</keyword>
<dbReference type="OrthoDB" id="9806940at2"/>
<dbReference type="AlphaFoldDB" id="A0A2V3A5I4"/>
<evidence type="ECO:0000313" key="7">
    <source>
        <dbReference type="Proteomes" id="UP000247150"/>
    </source>
</evidence>
<reference evidence="6 7" key="1">
    <citation type="submission" date="2018-05" db="EMBL/GenBank/DDBJ databases">
        <title>Freshwater and sediment microbial communities from various areas in North America, analyzing microbe dynamics in response to fracking.</title>
        <authorList>
            <person name="Lamendella R."/>
        </authorList>
    </citation>
    <scope>NUCLEOTIDE SEQUENCE [LARGE SCALE GENOMIC DNA]</scope>
    <source>
        <strain evidence="6 7">15_TX</strain>
    </source>
</reference>
<dbReference type="Pfam" id="PF08240">
    <property type="entry name" value="ADH_N"/>
    <property type="match status" value="1"/>
</dbReference>
<dbReference type="SMART" id="SM00829">
    <property type="entry name" value="PKS_ER"/>
    <property type="match status" value="1"/>
</dbReference>